<comment type="similarity">
    <text evidence="1">In the C-terminal section; belongs to the transposase 35 family.</text>
</comment>
<dbReference type="GO" id="GO:0032196">
    <property type="term" value="P:transposition"/>
    <property type="evidence" value="ECO:0007669"/>
    <property type="project" value="UniProtKB-KW"/>
</dbReference>
<dbReference type="GO" id="GO:0003677">
    <property type="term" value="F:DNA binding"/>
    <property type="evidence" value="ECO:0007669"/>
    <property type="project" value="UniProtKB-KW"/>
</dbReference>
<evidence type="ECO:0000259" key="6">
    <source>
        <dbReference type="Pfam" id="PF07282"/>
    </source>
</evidence>
<dbReference type="Pfam" id="PF07282">
    <property type="entry name" value="Cas12f1-like_TNB"/>
    <property type="match status" value="1"/>
</dbReference>
<proteinExistence type="inferred from homology"/>
<dbReference type="InterPro" id="IPR010095">
    <property type="entry name" value="Cas12f1-like_TNB"/>
</dbReference>
<name>A0A9W6G8W2_9ACTN</name>
<reference evidence="7" key="1">
    <citation type="submission" date="2022-12" db="EMBL/GenBank/DDBJ databases">
        <title>Reference genome sequencing for broad-spectrum identification of bacterial and archaeal isolates by mass spectrometry.</title>
        <authorList>
            <person name="Sekiguchi Y."/>
            <person name="Tourlousse D.M."/>
        </authorList>
    </citation>
    <scope>NUCLEOTIDE SEQUENCE</scope>
    <source>
        <strain evidence="7">LLR39Z86</strain>
    </source>
</reference>
<keyword evidence="3" id="KW-0238">DNA-binding</keyword>
<keyword evidence="8" id="KW-1185">Reference proteome</keyword>
<keyword evidence="4" id="KW-0233">DNA recombination</keyword>
<keyword evidence="2" id="KW-0815">Transposition</keyword>
<evidence type="ECO:0000256" key="3">
    <source>
        <dbReference type="ARBA" id="ARBA00023125"/>
    </source>
</evidence>
<accession>A0A9W6G8W2</accession>
<sequence length="359" mass="40013">MRTVWNDAVAARKHAHASGLPYPTTAVLDKVLITEAKRTKERSWLAEVSTVPLQQVLRDCHMAYQNFFDSLSGKRRGPRIGLPGFKRRTGTQAARFTRRGFALRPNGRLYVAKVGELKVAWSRKLPADPSSVTVIRTPTGKYYASFVVTVDDDAEVLEPLSDLEAETGIDMGLKAFAVLRGGKVIDNPRFFKRLERKLKKVQRAFSRKVKGSANWAKARVKVARVHEQVRHKRSDWIDKQVATIVAENQGIYVENLNVRGLARGRAAKSWHDAAAGMFLTRLESKAARAGRTFAMVDRNFPSTQLCSACGTLTGPKGLAGLEVRRWTCPCGARHDRDANAEINIRREGRRLVAEGPPDT</sequence>
<dbReference type="AlphaFoldDB" id="A0A9W6G8W2"/>
<dbReference type="NCBIfam" id="NF040570">
    <property type="entry name" value="guided_TnpB"/>
    <property type="match status" value="1"/>
</dbReference>
<dbReference type="Proteomes" id="UP001144313">
    <property type="component" value="Unassembled WGS sequence"/>
</dbReference>
<comment type="caution">
    <text evidence="7">The sequence shown here is derived from an EMBL/GenBank/DDBJ whole genome shotgun (WGS) entry which is preliminary data.</text>
</comment>
<evidence type="ECO:0000256" key="4">
    <source>
        <dbReference type="ARBA" id="ARBA00023172"/>
    </source>
</evidence>
<evidence type="ECO:0000256" key="1">
    <source>
        <dbReference type="ARBA" id="ARBA00008761"/>
    </source>
</evidence>
<dbReference type="InterPro" id="IPR001959">
    <property type="entry name" value="Transposase"/>
</dbReference>
<dbReference type="EMBL" id="BSDT01000001">
    <property type="protein sequence ID" value="GLI42408.1"/>
    <property type="molecule type" value="Genomic_DNA"/>
</dbReference>
<protein>
    <submittedName>
        <fullName evidence="7">Transposase</fullName>
    </submittedName>
</protein>
<gene>
    <name evidence="7" type="ORF">GALLR39Z86_22580</name>
</gene>
<evidence type="ECO:0000313" key="8">
    <source>
        <dbReference type="Proteomes" id="UP001144313"/>
    </source>
</evidence>
<feature type="domain" description="Probable transposase IS891/IS1136/IS1341" evidence="5">
    <location>
        <begin position="146"/>
        <end position="263"/>
    </location>
</feature>
<feature type="domain" description="Cas12f1-like TNB" evidence="6">
    <location>
        <begin position="276"/>
        <end position="344"/>
    </location>
</feature>
<organism evidence="7 8">
    <name type="scientific">Glycomyces algeriensis</name>
    <dbReference type="NCBI Taxonomy" id="256037"/>
    <lineage>
        <taxon>Bacteria</taxon>
        <taxon>Bacillati</taxon>
        <taxon>Actinomycetota</taxon>
        <taxon>Actinomycetes</taxon>
        <taxon>Glycomycetales</taxon>
        <taxon>Glycomycetaceae</taxon>
        <taxon>Glycomyces</taxon>
    </lineage>
</organism>
<evidence type="ECO:0000313" key="7">
    <source>
        <dbReference type="EMBL" id="GLI42408.1"/>
    </source>
</evidence>
<dbReference type="Pfam" id="PF01385">
    <property type="entry name" value="OrfB_IS605"/>
    <property type="match status" value="1"/>
</dbReference>
<evidence type="ECO:0000256" key="2">
    <source>
        <dbReference type="ARBA" id="ARBA00022578"/>
    </source>
</evidence>
<evidence type="ECO:0000259" key="5">
    <source>
        <dbReference type="Pfam" id="PF01385"/>
    </source>
</evidence>
<dbReference type="GO" id="GO:0006310">
    <property type="term" value="P:DNA recombination"/>
    <property type="evidence" value="ECO:0007669"/>
    <property type="project" value="UniProtKB-KW"/>
</dbReference>